<keyword evidence="3 6" id="KW-0408">Iron</keyword>
<comment type="function">
    <text evidence="6">Catalyzes the isomerization between 2-isopropylmalate and 3-isopropylmalate, via the formation of 2-isopropylmaleate.</text>
</comment>
<dbReference type="HAMAP" id="MF_01027">
    <property type="entry name" value="LeuC_type2"/>
    <property type="match status" value="1"/>
</dbReference>
<dbReference type="InterPro" id="IPR011826">
    <property type="entry name" value="HAcnase/IPMdehydase_lsu_prok"/>
</dbReference>
<comment type="catalytic activity">
    <reaction evidence="6">
        <text>(2R,3S)-3-isopropylmalate = (2S)-2-isopropylmalate</text>
        <dbReference type="Rhea" id="RHEA:32287"/>
        <dbReference type="ChEBI" id="CHEBI:1178"/>
        <dbReference type="ChEBI" id="CHEBI:35121"/>
        <dbReference type="EC" id="4.2.1.33"/>
    </reaction>
</comment>
<comment type="caution">
    <text evidence="8">The sequence shown here is derived from an EMBL/GenBank/DDBJ whole genome shotgun (WGS) entry which is preliminary data.</text>
</comment>
<keyword evidence="6" id="KW-0028">Amino-acid biosynthesis</keyword>
<dbReference type="InterPro" id="IPR015931">
    <property type="entry name" value="Acnase/IPM_dHydase_lsu_aba_1/3"/>
</dbReference>
<dbReference type="PRINTS" id="PR00415">
    <property type="entry name" value="ACONITASE"/>
</dbReference>
<comment type="pathway">
    <text evidence="6">Amino-acid biosynthesis; L-leucine biosynthesis; L-leucine from 3-methyl-2-oxobutanoate: step 2/4.</text>
</comment>
<gene>
    <name evidence="6" type="primary">leuC</name>
    <name evidence="8" type="ORF">ENP86_09925</name>
</gene>
<reference evidence="8" key="1">
    <citation type="journal article" date="2020" name="mSystems">
        <title>Genome- and Community-Level Interaction Insights into Carbon Utilization and Element Cycling Functions of Hydrothermarchaeota in Hydrothermal Sediment.</title>
        <authorList>
            <person name="Zhou Z."/>
            <person name="Liu Y."/>
            <person name="Xu W."/>
            <person name="Pan J."/>
            <person name="Luo Z.H."/>
            <person name="Li M."/>
        </authorList>
    </citation>
    <scope>NUCLEOTIDE SEQUENCE [LARGE SCALE GENOMIC DNA]</scope>
    <source>
        <strain evidence="8">SpSt-258</strain>
    </source>
</reference>
<dbReference type="UniPathway" id="UPA00048">
    <property type="reaction ID" value="UER00071"/>
</dbReference>
<evidence type="ECO:0000256" key="2">
    <source>
        <dbReference type="ARBA" id="ARBA00022723"/>
    </source>
</evidence>
<dbReference type="NCBIfam" id="TIGR02086">
    <property type="entry name" value="IPMI_arch"/>
    <property type="match status" value="1"/>
</dbReference>
<evidence type="ECO:0000256" key="5">
    <source>
        <dbReference type="ARBA" id="ARBA00023239"/>
    </source>
</evidence>
<dbReference type="NCBIfam" id="NF001614">
    <property type="entry name" value="PRK00402.1"/>
    <property type="match status" value="1"/>
</dbReference>
<evidence type="ECO:0000256" key="4">
    <source>
        <dbReference type="ARBA" id="ARBA00023014"/>
    </source>
</evidence>
<dbReference type="PANTHER" id="PTHR43822:SF2">
    <property type="entry name" value="HOMOACONITASE, MITOCHONDRIAL"/>
    <property type="match status" value="1"/>
</dbReference>
<feature type="binding site" evidence="6">
    <location>
        <position position="356"/>
    </location>
    <ligand>
        <name>[4Fe-4S] cluster</name>
        <dbReference type="ChEBI" id="CHEBI:49883"/>
    </ligand>
</feature>
<comment type="cofactor">
    <cofactor evidence="6">
        <name>[4Fe-4S] cluster</name>
        <dbReference type="ChEBI" id="CHEBI:49883"/>
    </cofactor>
    <text evidence="6">Binds 1 [4Fe-4S] cluster per subunit.</text>
</comment>
<comment type="similarity">
    <text evidence="6">Belongs to the aconitase/IPM isomerase family. LeuC type 2 subfamily.</text>
</comment>
<dbReference type="GO" id="GO:0046872">
    <property type="term" value="F:metal ion binding"/>
    <property type="evidence" value="ECO:0007669"/>
    <property type="project" value="UniProtKB-KW"/>
</dbReference>
<feature type="binding site" evidence="6">
    <location>
        <position position="359"/>
    </location>
    <ligand>
        <name>[4Fe-4S] cluster</name>
        <dbReference type="ChEBI" id="CHEBI:49883"/>
    </ligand>
</feature>
<protein>
    <recommendedName>
        <fullName evidence="6">3-isopropylmalate dehydratase large subunit</fullName>
        <ecNumber evidence="6">4.2.1.33</ecNumber>
    </recommendedName>
    <alternativeName>
        <fullName evidence="6">Alpha-IPM isomerase</fullName>
        <shortName evidence="6">IPMI</shortName>
    </alternativeName>
    <alternativeName>
        <fullName evidence="6">Isopropylmalate isomerase</fullName>
    </alternativeName>
</protein>
<feature type="binding site" evidence="6">
    <location>
        <position position="296"/>
    </location>
    <ligand>
        <name>[4Fe-4S] cluster</name>
        <dbReference type="ChEBI" id="CHEBI:49883"/>
    </ligand>
</feature>
<keyword evidence="6" id="KW-0100">Branched-chain amino acid biosynthesis</keyword>
<dbReference type="InterPro" id="IPR018136">
    <property type="entry name" value="Aconitase_4Fe-4S_BS"/>
</dbReference>
<organism evidence="8">
    <name type="scientific">candidate division WOR-3 bacterium</name>
    <dbReference type="NCBI Taxonomy" id="2052148"/>
    <lineage>
        <taxon>Bacteria</taxon>
        <taxon>Bacteria division WOR-3</taxon>
    </lineage>
</organism>
<evidence type="ECO:0000256" key="1">
    <source>
        <dbReference type="ARBA" id="ARBA00022485"/>
    </source>
</evidence>
<dbReference type="EMBL" id="DSKY01000022">
    <property type="protein sequence ID" value="HDY59848.1"/>
    <property type="molecule type" value="Genomic_DNA"/>
</dbReference>
<keyword evidence="6" id="KW-0432">Leucine biosynthesis</keyword>
<name>A0A7V0Z761_UNCW3</name>
<dbReference type="CDD" id="cd01583">
    <property type="entry name" value="IPMI"/>
    <property type="match status" value="1"/>
</dbReference>
<keyword evidence="2 6" id="KW-0479">Metal-binding</keyword>
<dbReference type="GO" id="GO:0051539">
    <property type="term" value="F:4 iron, 4 sulfur cluster binding"/>
    <property type="evidence" value="ECO:0007669"/>
    <property type="project" value="UniProtKB-KW"/>
</dbReference>
<keyword evidence="4 6" id="KW-0411">Iron-sulfur</keyword>
<proteinExistence type="inferred from homology"/>
<evidence type="ECO:0000256" key="6">
    <source>
        <dbReference type="HAMAP-Rule" id="MF_01027"/>
    </source>
</evidence>
<dbReference type="NCBIfam" id="TIGR01343">
    <property type="entry name" value="hacA_fam"/>
    <property type="match status" value="1"/>
</dbReference>
<dbReference type="GO" id="GO:0009098">
    <property type="term" value="P:L-leucine biosynthetic process"/>
    <property type="evidence" value="ECO:0007669"/>
    <property type="project" value="UniProtKB-UniRule"/>
</dbReference>
<feature type="domain" description="Aconitase/3-isopropylmalate dehydratase large subunit alpha/beta/alpha" evidence="7">
    <location>
        <begin position="8"/>
        <end position="283"/>
    </location>
</feature>
<dbReference type="InterPro" id="IPR050067">
    <property type="entry name" value="IPM_dehydratase_rel_enz"/>
</dbReference>
<accession>A0A7V0Z761</accession>
<dbReference type="AlphaFoldDB" id="A0A7V0Z761"/>
<keyword evidence="1 6" id="KW-0004">4Fe-4S</keyword>
<dbReference type="GO" id="GO:0003861">
    <property type="term" value="F:3-isopropylmalate dehydratase activity"/>
    <property type="evidence" value="ECO:0007669"/>
    <property type="project" value="UniProtKB-UniRule"/>
</dbReference>
<dbReference type="InterPro" id="IPR033941">
    <property type="entry name" value="IPMI_cat"/>
</dbReference>
<dbReference type="PROSITE" id="PS01244">
    <property type="entry name" value="ACONITASE_2"/>
    <property type="match status" value="1"/>
</dbReference>
<evidence type="ECO:0000256" key="3">
    <source>
        <dbReference type="ARBA" id="ARBA00023004"/>
    </source>
</evidence>
<dbReference type="PROSITE" id="PS00450">
    <property type="entry name" value="ACONITASE_1"/>
    <property type="match status" value="1"/>
</dbReference>
<dbReference type="Pfam" id="PF00330">
    <property type="entry name" value="Aconitase"/>
    <property type="match status" value="1"/>
</dbReference>
<dbReference type="Gene3D" id="3.30.499.10">
    <property type="entry name" value="Aconitase, domain 3"/>
    <property type="match status" value="2"/>
</dbReference>
<evidence type="ECO:0000313" key="8">
    <source>
        <dbReference type="EMBL" id="HDY59848.1"/>
    </source>
</evidence>
<comment type="subunit">
    <text evidence="6">Heterodimer of LeuC and LeuD.</text>
</comment>
<dbReference type="SUPFAM" id="SSF53732">
    <property type="entry name" value="Aconitase iron-sulfur domain"/>
    <property type="match status" value="1"/>
</dbReference>
<dbReference type="InterPro" id="IPR006251">
    <property type="entry name" value="Homoacnase/IPMdehydase_lsu"/>
</dbReference>
<dbReference type="InterPro" id="IPR001030">
    <property type="entry name" value="Acoase/IPM_deHydtase_lsu_aba"/>
</dbReference>
<dbReference type="InterPro" id="IPR036008">
    <property type="entry name" value="Aconitase_4Fe-4S_dom"/>
</dbReference>
<dbReference type="EC" id="4.2.1.33" evidence="6"/>
<evidence type="ECO:0000259" key="7">
    <source>
        <dbReference type="Pfam" id="PF00330"/>
    </source>
</evidence>
<sequence length="424" mass="45372">MGKTLAEKILSEKSGQDAYAGQIVIARVDVAAFQDGTGPLGVRQIQKLKIEKVRAPKSIVFIDHAAPSPRKELSNDHMLLREFCSKSGAILSEVGDGVIHQRLVESYAKPGDVVIGADSHSCTSGALGAFATGMGSTDVAIGMAMGRTWFKVPETYRIEVKGRFQPGVGAKDLILYLIGMIGADGATYKALEFGGEAIDNMSMESRFTLSNMAVEAGAKTGLIASDKITREYLKRMGRLKDWRALAPDKDAKYEKIIEIDAGKLEPQVACPHTVDNTRPVKELKGTKIHQVFIGTCTNGRIEDLKIAANILKGNKVAKGVRLIVVPASRMVFLEASKLGLLDVFVRAGGIILGPGCGPCVGVHEGILGDGEVCLSTANRNFKGRMGNPEGFIYLSSPATAAYSAIKGVISDPREVLKKKKTRKG</sequence>
<dbReference type="PANTHER" id="PTHR43822">
    <property type="entry name" value="HOMOACONITASE, MITOCHONDRIAL-RELATED"/>
    <property type="match status" value="1"/>
</dbReference>
<keyword evidence="5 6" id="KW-0456">Lyase</keyword>